<reference evidence="2" key="1">
    <citation type="submission" date="2021-01" db="EMBL/GenBank/DDBJ databases">
        <title>Marivirga aurantiaca sp. nov., isolated from intertidal surface sediments.</title>
        <authorList>
            <person name="Zhang M."/>
        </authorList>
    </citation>
    <scope>NUCLEOTIDE SEQUENCE</scope>
    <source>
        <strain evidence="2">S37H4</strain>
    </source>
</reference>
<evidence type="ECO:0000313" key="2">
    <source>
        <dbReference type="EMBL" id="MBK6264322.1"/>
    </source>
</evidence>
<keyword evidence="1" id="KW-0812">Transmembrane</keyword>
<dbReference type="RefSeq" id="WP_201429986.1">
    <property type="nucleotide sequence ID" value="NZ_JAEQBW010000001.1"/>
</dbReference>
<protein>
    <submittedName>
        <fullName evidence="2">Uncharacterized protein</fullName>
    </submittedName>
</protein>
<evidence type="ECO:0000313" key="3">
    <source>
        <dbReference type="Proteomes" id="UP000611723"/>
    </source>
</evidence>
<dbReference type="Proteomes" id="UP000611723">
    <property type="component" value="Unassembled WGS sequence"/>
</dbReference>
<feature type="transmembrane region" description="Helical" evidence="1">
    <location>
        <begin position="47"/>
        <end position="71"/>
    </location>
</feature>
<comment type="caution">
    <text evidence="2">The sequence shown here is derived from an EMBL/GenBank/DDBJ whole genome shotgun (WGS) entry which is preliminary data.</text>
</comment>
<gene>
    <name evidence="2" type="ORF">JKA74_04680</name>
</gene>
<keyword evidence="1" id="KW-0472">Membrane</keyword>
<proteinExistence type="predicted"/>
<organism evidence="2 3">
    <name type="scientific">Marivirga aurantiaca</name>
    <dbReference type="NCBI Taxonomy" id="2802615"/>
    <lineage>
        <taxon>Bacteria</taxon>
        <taxon>Pseudomonadati</taxon>
        <taxon>Bacteroidota</taxon>
        <taxon>Cytophagia</taxon>
        <taxon>Cytophagales</taxon>
        <taxon>Marivirgaceae</taxon>
        <taxon>Marivirga</taxon>
    </lineage>
</organism>
<dbReference type="AlphaFoldDB" id="A0A934WWQ6"/>
<keyword evidence="1" id="KW-1133">Transmembrane helix</keyword>
<evidence type="ECO:0000256" key="1">
    <source>
        <dbReference type="SAM" id="Phobius"/>
    </source>
</evidence>
<dbReference type="EMBL" id="JAEQBW010000001">
    <property type="protein sequence ID" value="MBK6264322.1"/>
    <property type="molecule type" value="Genomic_DNA"/>
</dbReference>
<keyword evidence="3" id="KW-1185">Reference proteome</keyword>
<name>A0A934WWQ6_9BACT</name>
<feature type="transmembrane region" description="Helical" evidence="1">
    <location>
        <begin position="83"/>
        <end position="102"/>
    </location>
</feature>
<accession>A0A934WWQ6</accession>
<feature type="transmembrane region" description="Helical" evidence="1">
    <location>
        <begin position="6"/>
        <end position="26"/>
    </location>
</feature>
<sequence>MQLNAYHVIGVIILMELLSILFFWMLAKYNSGNISLNSILKGIMERFFVTFALCLGYPQALTLFAALKIATRIKDDSSISNDYYLIGNLISISFALFYTELIKTHIL</sequence>